<gene>
    <name evidence="2" type="ORF">LCGC14_2641190</name>
</gene>
<feature type="transmembrane region" description="Helical" evidence="1">
    <location>
        <begin position="55"/>
        <end position="73"/>
    </location>
</feature>
<evidence type="ECO:0000313" key="2">
    <source>
        <dbReference type="EMBL" id="KKK98592.1"/>
    </source>
</evidence>
<dbReference type="AlphaFoldDB" id="A0A0F8ZXD8"/>
<evidence type="ECO:0000256" key="1">
    <source>
        <dbReference type="SAM" id="Phobius"/>
    </source>
</evidence>
<dbReference type="EMBL" id="LAZR01045557">
    <property type="protein sequence ID" value="KKK98592.1"/>
    <property type="molecule type" value="Genomic_DNA"/>
</dbReference>
<keyword evidence="1" id="KW-1133">Transmembrane helix</keyword>
<reference evidence="2" key="1">
    <citation type="journal article" date="2015" name="Nature">
        <title>Complex archaea that bridge the gap between prokaryotes and eukaryotes.</title>
        <authorList>
            <person name="Spang A."/>
            <person name="Saw J.H."/>
            <person name="Jorgensen S.L."/>
            <person name="Zaremba-Niedzwiedzka K."/>
            <person name="Martijn J."/>
            <person name="Lind A.E."/>
            <person name="van Eijk R."/>
            <person name="Schleper C."/>
            <person name="Guy L."/>
            <person name="Ettema T.J."/>
        </authorList>
    </citation>
    <scope>NUCLEOTIDE SEQUENCE</scope>
</reference>
<keyword evidence="1" id="KW-0812">Transmembrane</keyword>
<accession>A0A0F8ZXD8</accession>
<sequence>MARPMDTGPDPYRDVPERMRDLDGFMPSVALTRRALAGHELFGLADQPMTKRHKIFIALAYAYASGVIVGDALTEDTE</sequence>
<comment type="caution">
    <text evidence="2">The sequence shown here is derived from an EMBL/GenBank/DDBJ whole genome shotgun (WGS) entry which is preliminary data.</text>
</comment>
<proteinExistence type="predicted"/>
<keyword evidence="1" id="KW-0472">Membrane</keyword>
<organism evidence="2">
    <name type="scientific">marine sediment metagenome</name>
    <dbReference type="NCBI Taxonomy" id="412755"/>
    <lineage>
        <taxon>unclassified sequences</taxon>
        <taxon>metagenomes</taxon>
        <taxon>ecological metagenomes</taxon>
    </lineage>
</organism>
<protein>
    <submittedName>
        <fullName evidence="2">Uncharacterized protein</fullName>
    </submittedName>
</protein>
<name>A0A0F8ZXD8_9ZZZZ</name>